<accession>A0ABP0I4J1</accession>
<proteinExistence type="predicted"/>
<feature type="transmembrane region" description="Helical" evidence="1">
    <location>
        <begin position="48"/>
        <end position="65"/>
    </location>
</feature>
<organism evidence="2 3">
    <name type="scientific">Durusdinium trenchii</name>
    <dbReference type="NCBI Taxonomy" id="1381693"/>
    <lineage>
        <taxon>Eukaryota</taxon>
        <taxon>Sar</taxon>
        <taxon>Alveolata</taxon>
        <taxon>Dinophyceae</taxon>
        <taxon>Suessiales</taxon>
        <taxon>Symbiodiniaceae</taxon>
        <taxon>Durusdinium</taxon>
    </lineage>
</organism>
<sequence length="194" mass="21063">MLIGPCAEAIGASLCWAVGLTLLARPRHPGDHTDHAEGLGAPEGTSRLSFYGGALVFVVGYAFSVSSALSPTPSRNLAMAALSASFPFSLLAQAWLFRWPSATEAGSYLLSFLGMECMKLMQACMQFRARHCFEHLWQTECVCVCVCVFAWKVAVAGHYQMSVGRFWLLTGSSLPHDICGRIRGKKASKWILLG</sequence>
<dbReference type="EMBL" id="CAXAMN010002047">
    <property type="protein sequence ID" value="CAK8997497.1"/>
    <property type="molecule type" value="Genomic_DNA"/>
</dbReference>
<dbReference type="Proteomes" id="UP001642484">
    <property type="component" value="Unassembled WGS sequence"/>
</dbReference>
<keyword evidence="1" id="KW-0812">Transmembrane</keyword>
<evidence type="ECO:0000313" key="3">
    <source>
        <dbReference type="Proteomes" id="UP001642484"/>
    </source>
</evidence>
<protein>
    <submittedName>
        <fullName evidence="2">Uncharacterized protein</fullName>
    </submittedName>
</protein>
<keyword evidence="3" id="KW-1185">Reference proteome</keyword>
<evidence type="ECO:0000313" key="2">
    <source>
        <dbReference type="EMBL" id="CAK8997497.1"/>
    </source>
</evidence>
<comment type="caution">
    <text evidence="2">The sequence shown here is derived from an EMBL/GenBank/DDBJ whole genome shotgun (WGS) entry which is preliminary data.</text>
</comment>
<evidence type="ECO:0000256" key="1">
    <source>
        <dbReference type="SAM" id="Phobius"/>
    </source>
</evidence>
<keyword evidence="1" id="KW-1133">Transmembrane helix</keyword>
<feature type="transmembrane region" description="Helical" evidence="1">
    <location>
        <begin position="77"/>
        <end position="99"/>
    </location>
</feature>
<gene>
    <name evidence="2" type="ORF">CCMP2556_LOCUS4874</name>
</gene>
<keyword evidence="1" id="KW-0472">Membrane</keyword>
<reference evidence="2 3" key="1">
    <citation type="submission" date="2024-02" db="EMBL/GenBank/DDBJ databases">
        <authorList>
            <person name="Chen Y."/>
            <person name="Shah S."/>
            <person name="Dougan E. K."/>
            <person name="Thang M."/>
            <person name="Chan C."/>
        </authorList>
    </citation>
    <scope>NUCLEOTIDE SEQUENCE [LARGE SCALE GENOMIC DNA]</scope>
</reference>
<name>A0ABP0I4J1_9DINO</name>